<dbReference type="RefSeq" id="WP_112881447.1">
    <property type="nucleotide sequence ID" value="NZ_QLUW01000001.1"/>
</dbReference>
<dbReference type="OrthoDB" id="2664080at2"/>
<name>A0A328UDA9_9BACL</name>
<reference evidence="1 2" key="1">
    <citation type="submission" date="2018-06" db="EMBL/GenBank/DDBJ databases">
        <title>Paenibacillus montanisoli sp. nov., isolated from mountain area soil.</title>
        <authorList>
            <person name="Wu M."/>
        </authorList>
    </citation>
    <scope>NUCLEOTIDE SEQUENCE [LARGE SCALE GENOMIC DNA]</scope>
    <source>
        <strain evidence="1 2">RA17</strain>
    </source>
</reference>
<protein>
    <submittedName>
        <fullName evidence="1">Uncharacterized protein</fullName>
    </submittedName>
</protein>
<organism evidence="1 2">
    <name type="scientific">Paenibacillus montanisoli</name>
    <dbReference type="NCBI Taxonomy" id="2081970"/>
    <lineage>
        <taxon>Bacteria</taxon>
        <taxon>Bacillati</taxon>
        <taxon>Bacillota</taxon>
        <taxon>Bacilli</taxon>
        <taxon>Bacillales</taxon>
        <taxon>Paenibacillaceae</taxon>
        <taxon>Paenibacillus</taxon>
    </lineage>
</organism>
<comment type="caution">
    <text evidence="1">The sequence shown here is derived from an EMBL/GenBank/DDBJ whole genome shotgun (WGS) entry which is preliminary data.</text>
</comment>
<dbReference type="Proteomes" id="UP000249260">
    <property type="component" value="Unassembled WGS sequence"/>
</dbReference>
<sequence length="196" mass="21947">MLRKLGISLIVLIVLLLSCGIGAVQYVKPREKLDLNHKEVPLMERAFTMIRNLSTEFVLTAADIDNIGKAAIALNPEYRPGVLVTGARFNFEGERLAAHLNLRLKDRLPVGIVIYYKLQWKNPNLIASVDEAKLRGIALPDKYFEDIVIPLGTQLPELVYIKEVHIQNGGLVVSMRKPTLRELQSLLEQAAKRQAG</sequence>
<keyword evidence="2" id="KW-1185">Reference proteome</keyword>
<evidence type="ECO:0000313" key="1">
    <source>
        <dbReference type="EMBL" id="RAP78324.1"/>
    </source>
</evidence>
<accession>A0A328UDA9</accession>
<dbReference type="EMBL" id="QLUW01000001">
    <property type="protein sequence ID" value="RAP78324.1"/>
    <property type="molecule type" value="Genomic_DNA"/>
</dbReference>
<evidence type="ECO:0000313" key="2">
    <source>
        <dbReference type="Proteomes" id="UP000249260"/>
    </source>
</evidence>
<proteinExistence type="predicted"/>
<gene>
    <name evidence="1" type="ORF">DL346_07825</name>
</gene>
<dbReference type="AlphaFoldDB" id="A0A328UDA9"/>
<dbReference type="PROSITE" id="PS51257">
    <property type="entry name" value="PROKAR_LIPOPROTEIN"/>
    <property type="match status" value="1"/>
</dbReference>